<reference evidence="1" key="1">
    <citation type="journal article" date="2010" name="Science">
        <title>Plasticity of animal genome architecture unmasked by rapid evolution of a pelagic tunicate.</title>
        <authorList>
            <person name="Denoeud F."/>
            <person name="Henriet S."/>
            <person name="Mungpakdee S."/>
            <person name="Aury J.M."/>
            <person name="Da Silva C."/>
            <person name="Brinkmann H."/>
            <person name="Mikhaleva J."/>
            <person name="Olsen L.C."/>
            <person name="Jubin C."/>
            <person name="Canestro C."/>
            <person name="Bouquet J.M."/>
            <person name="Danks G."/>
            <person name="Poulain J."/>
            <person name="Campsteijn C."/>
            <person name="Adamski M."/>
            <person name="Cross I."/>
            <person name="Yadetie F."/>
            <person name="Muffato M."/>
            <person name="Louis A."/>
            <person name="Butcher S."/>
            <person name="Tsagkogeorga G."/>
            <person name="Konrad A."/>
            <person name="Singh S."/>
            <person name="Jensen M.F."/>
            <person name="Cong E.H."/>
            <person name="Eikeseth-Otteraa H."/>
            <person name="Noel B."/>
            <person name="Anthouard V."/>
            <person name="Porcel B.M."/>
            <person name="Kachouri-Lafond R."/>
            <person name="Nishino A."/>
            <person name="Ugolini M."/>
            <person name="Chourrout P."/>
            <person name="Nishida H."/>
            <person name="Aasland R."/>
            <person name="Huzurbazar S."/>
            <person name="Westhof E."/>
            <person name="Delsuc F."/>
            <person name="Lehrach H."/>
            <person name="Reinhardt R."/>
            <person name="Weissenbach J."/>
            <person name="Roy S.W."/>
            <person name="Artiguenave F."/>
            <person name="Postlethwait J.H."/>
            <person name="Manak J.R."/>
            <person name="Thompson E.M."/>
            <person name="Jaillon O."/>
            <person name="Du Pasquier L."/>
            <person name="Boudinot P."/>
            <person name="Liberles D.A."/>
            <person name="Volff J.N."/>
            <person name="Philippe H."/>
            <person name="Lenhard B."/>
            <person name="Roest Crollius H."/>
            <person name="Wincker P."/>
            <person name="Chourrout D."/>
        </authorList>
    </citation>
    <scope>NUCLEOTIDE SEQUENCE [LARGE SCALE GENOMIC DNA]</scope>
</reference>
<proteinExistence type="predicted"/>
<name>E4Y3R4_OIKDI</name>
<keyword evidence="2" id="KW-1185">Reference proteome</keyword>
<feature type="non-terminal residue" evidence="1">
    <location>
        <position position="1"/>
    </location>
</feature>
<sequence>AGVEVDCQANQSSCQLEERRRGGTIESVSMRCKQKRACKNNLKQNASGQCTIATTDMNGAEIGSVCRQCFPTNDASIGKDWLESLNATARVVSDWNVDYL</sequence>
<organism evidence="1">
    <name type="scientific">Oikopleura dioica</name>
    <name type="common">Tunicate</name>
    <dbReference type="NCBI Taxonomy" id="34765"/>
    <lineage>
        <taxon>Eukaryota</taxon>
        <taxon>Metazoa</taxon>
        <taxon>Chordata</taxon>
        <taxon>Tunicata</taxon>
        <taxon>Appendicularia</taxon>
        <taxon>Copelata</taxon>
        <taxon>Oikopleuridae</taxon>
        <taxon>Oikopleura</taxon>
    </lineage>
</organism>
<dbReference type="AlphaFoldDB" id="E4Y3R4"/>
<dbReference type="Proteomes" id="UP000001307">
    <property type="component" value="Unassembled WGS sequence"/>
</dbReference>
<dbReference type="CDD" id="cd23539">
    <property type="entry name" value="TFP_LU_ECD_CinHb4_like"/>
    <property type="match status" value="1"/>
</dbReference>
<protein>
    <submittedName>
        <fullName evidence="1">Uncharacterized protein</fullName>
    </submittedName>
</protein>
<evidence type="ECO:0000313" key="1">
    <source>
        <dbReference type="EMBL" id="CBY16457.1"/>
    </source>
</evidence>
<dbReference type="EMBL" id="FN654242">
    <property type="protein sequence ID" value="CBY16457.1"/>
    <property type="molecule type" value="Genomic_DNA"/>
</dbReference>
<evidence type="ECO:0000313" key="2">
    <source>
        <dbReference type="Proteomes" id="UP000001307"/>
    </source>
</evidence>
<gene>
    <name evidence="1" type="ORF">GSOID_T00001628001</name>
</gene>
<accession>E4Y3R4</accession>
<dbReference type="InParanoid" id="E4Y3R4"/>
<dbReference type="OrthoDB" id="10328757at2759"/>